<comment type="function">
    <text evidence="3 4">Co-chaperone involved in the maturation of iron-sulfur cluster-containing proteins. Seems to help targeting proteins to be folded toward HscA.</text>
</comment>
<dbReference type="InterPro" id="IPR004640">
    <property type="entry name" value="HscB"/>
</dbReference>
<protein>
    <recommendedName>
        <fullName evidence="4">Co-chaperone protein HscB homolog</fullName>
    </recommendedName>
</protein>
<name>A0A656Z8I6_9PROT</name>
<dbReference type="GO" id="GO:0001671">
    <property type="term" value="F:ATPase activator activity"/>
    <property type="evidence" value="ECO:0007669"/>
    <property type="project" value="InterPro"/>
</dbReference>
<dbReference type="NCBIfam" id="TIGR00714">
    <property type="entry name" value="hscB"/>
    <property type="match status" value="1"/>
</dbReference>
<proteinExistence type="inferred from homology"/>
<dbReference type="GO" id="GO:0051259">
    <property type="term" value="P:protein complex oligomerization"/>
    <property type="evidence" value="ECO:0007669"/>
    <property type="project" value="InterPro"/>
</dbReference>
<organism evidence="5 6">
    <name type="scientific">Sterolibacterium denitrificans</name>
    <dbReference type="NCBI Taxonomy" id="157592"/>
    <lineage>
        <taxon>Bacteria</taxon>
        <taxon>Pseudomonadati</taxon>
        <taxon>Pseudomonadota</taxon>
        <taxon>Betaproteobacteria</taxon>
        <taxon>Nitrosomonadales</taxon>
        <taxon>Sterolibacteriaceae</taxon>
        <taxon>Sterolibacterium</taxon>
    </lineage>
</organism>
<dbReference type="SUPFAM" id="SSF46565">
    <property type="entry name" value="Chaperone J-domain"/>
    <property type="match status" value="1"/>
</dbReference>
<evidence type="ECO:0000256" key="4">
    <source>
        <dbReference type="HAMAP-Rule" id="MF_00682"/>
    </source>
</evidence>
<dbReference type="InterPro" id="IPR001623">
    <property type="entry name" value="DnaJ_domain"/>
</dbReference>
<dbReference type="SMART" id="SM00271">
    <property type="entry name" value="DnaJ"/>
    <property type="match status" value="1"/>
</dbReference>
<dbReference type="NCBIfam" id="NF002935">
    <property type="entry name" value="PRK03578.1"/>
    <property type="match status" value="1"/>
</dbReference>
<dbReference type="CDD" id="cd06257">
    <property type="entry name" value="DnaJ"/>
    <property type="match status" value="1"/>
</dbReference>
<keyword evidence="6" id="KW-1185">Reference proteome</keyword>
<dbReference type="GO" id="GO:0044571">
    <property type="term" value="P:[2Fe-2S] cluster assembly"/>
    <property type="evidence" value="ECO:0007669"/>
    <property type="project" value="InterPro"/>
</dbReference>
<evidence type="ECO:0000313" key="5">
    <source>
        <dbReference type="EMBL" id="KYC29252.1"/>
    </source>
</evidence>
<accession>A0A656Z8I6</accession>
<keyword evidence="2 4" id="KW-0143">Chaperone</keyword>
<evidence type="ECO:0000256" key="1">
    <source>
        <dbReference type="ARBA" id="ARBA00010476"/>
    </source>
</evidence>
<dbReference type="GO" id="GO:1990230">
    <property type="term" value="C:iron-sulfur cluster transfer complex"/>
    <property type="evidence" value="ECO:0007669"/>
    <property type="project" value="TreeGrafter"/>
</dbReference>
<dbReference type="GO" id="GO:0051087">
    <property type="term" value="F:protein-folding chaperone binding"/>
    <property type="evidence" value="ECO:0007669"/>
    <property type="project" value="InterPro"/>
</dbReference>
<dbReference type="EMBL" id="LFZK01000001">
    <property type="protein sequence ID" value="KYC29252.1"/>
    <property type="molecule type" value="Genomic_DNA"/>
</dbReference>
<dbReference type="InterPro" id="IPR009073">
    <property type="entry name" value="HscB_oligo_C"/>
</dbReference>
<comment type="subunit">
    <text evidence="4">Interacts with HscA and stimulates its ATPase activity.</text>
</comment>
<evidence type="ECO:0000313" key="6">
    <source>
        <dbReference type="Proteomes" id="UP000243416"/>
    </source>
</evidence>
<dbReference type="Proteomes" id="UP000243416">
    <property type="component" value="Unassembled WGS sequence"/>
</dbReference>
<dbReference type="GO" id="GO:0006457">
    <property type="term" value="P:protein folding"/>
    <property type="evidence" value="ECO:0007669"/>
    <property type="project" value="UniProtKB-UniRule"/>
</dbReference>
<evidence type="ECO:0000256" key="3">
    <source>
        <dbReference type="ARBA" id="ARBA00025596"/>
    </source>
</evidence>
<dbReference type="InterPro" id="IPR036869">
    <property type="entry name" value="J_dom_sf"/>
</dbReference>
<dbReference type="Gene3D" id="1.20.1280.20">
    <property type="entry name" value="HscB, C-terminal domain"/>
    <property type="match status" value="1"/>
</dbReference>
<comment type="caution">
    <text evidence="5">The sequence shown here is derived from an EMBL/GenBank/DDBJ whole genome shotgun (WGS) entry which is preliminary data.</text>
</comment>
<evidence type="ECO:0000256" key="2">
    <source>
        <dbReference type="ARBA" id="ARBA00023186"/>
    </source>
</evidence>
<dbReference type="InterPro" id="IPR036386">
    <property type="entry name" value="HscB_C_sf"/>
</dbReference>
<dbReference type="SUPFAM" id="SSF47144">
    <property type="entry name" value="HSC20 (HSCB), C-terminal oligomerisation domain"/>
    <property type="match status" value="1"/>
</dbReference>
<dbReference type="Pfam" id="PF07743">
    <property type="entry name" value="HSCB_C"/>
    <property type="match status" value="1"/>
</dbReference>
<dbReference type="PANTHER" id="PTHR14021">
    <property type="entry name" value="IRON-SULFUR CLUSTER CO-CHAPERONE PROTEIN HSCB"/>
    <property type="match status" value="1"/>
</dbReference>
<dbReference type="AlphaFoldDB" id="A0A656Z8I6"/>
<dbReference type="HAMAP" id="MF_00682">
    <property type="entry name" value="HscB"/>
    <property type="match status" value="1"/>
</dbReference>
<dbReference type="PROSITE" id="PS50076">
    <property type="entry name" value="DNAJ_2"/>
    <property type="match status" value="1"/>
</dbReference>
<comment type="similarity">
    <text evidence="1 4">Belongs to the HscB family.</text>
</comment>
<dbReference type="RefSeq" id="WP_067169862.1">
    <property type="nucleotide sequence ID" value="NZ_LFZK01000001.1"/>
</dbReference>
<gene>
    <name evidence="4" type="primary">hscB</name>
    <name evidence="5" type="ORF">ACY05_01530</name>
</gene>
<dbReference type="Gene3D" id="1.10.287.110">
    <property type="entry name" value="DnaJ domain"/>
    <property type="match status" value="1"/>
</dbReference>
<sequence>MDFSQDHFTLFGLPRRFALDGGELDLRYRELQAQVHPDRHAHLGAAEKRLAMQWSTRVNEAYQVLRRPLARAEYMLGLTGIDVHRERSMPPAFLLAQMEWREAVADARAGNDEAALDSLHRRIRKEMATQYGTLEQLIDHDDLAQAAGLVRQLMFQEKLLAEVDDALAAIEA</sequence>
<reference evidence="5 6" key="1">
    <citation type="journal article" date="2016" name="ISME J.">
        <title>Integrated multi-omics analyses reveal the biochemical mechanisms and phylogenetic relevance of anaerobic androgen biodegradation in the environment.</title>
        <authorList>
            <person name="Yang F.C."/>
            <person name="Chen Y.L."/>
            <person name="Tang S.L."/>
            <person name="Yu C.P."/>
            <person name="Wang P.H."/>
            <person name="Ismail W."/>
            <person name="Wang C.H."/>
            <person name="Ding J.Y."/>
            <person name="Yang C.Y."/>
            <person name="Yang C.Y."/>
            <person name="Chiang Y.R."/>
        </authorList>
    </citation>
    <scope>NUCLEOTIDE SEQUENCE [LARGE SCALE GENOMIC DNA]</scope>
    <source>
        <strain evidence="5 6">DSM 13999</strain>
    </source>
</reference>
<dbReference type="PANTHER" id="PTHR14021:SF15">
    <property type="entry name" value="IRON-SULFUR CLUSTER CO-CHAPERONE PROTEIN HSCB"/>
    <property type="match status" value="1"/>
</dbReference>
<dbReference type="OrthoDB" id="287587at2"/>